<sequence>MPHCSPVFLGDLQFPWTFNPALLHTNIASPASALKTSMLRAAQISPLSTPSLRVDQCYVFKRFVTNDNKSQGQPAYDSCRKLVVYTKGMKSVMSVCKQKWFMRGRSSSLGVTRNVRRLNAMVVEAGLEKVCRPMATSDTFSIFKSPEWLRRESNLGPPKRREEAHIIPTVTHVERTRSGKTGMRPTVVIKTIFANNGDGAVTTENCTGICRSSENNRVWLTQWGCGNFINIYASNSAQGYKAEPMGFEDIGVVSPQENSSSLLSVACGKMLQGKSSELRAVHFPPLELDGSWSVALTDFRAYFSVPNVDGSNCKAAPRSPTSAVTTAINMSTQFRPDDVATYIDVTIGYRHVHFKPIEFPEKVQAWKICGMLQPCRPNPVTDKKKIMGYKYISRGSVRGLFAVVCHHIKMESFHPANHYVHVKPRHSTVEYAYWSGGELKMYEEFYDGKLR</sequence>
<dbReference type="Proteomes" id="UP001159363">
    <property type="component" value="Chromosome 3"/>
</dbReference>
<name>A0ABQ9HWT2_9NEOP</name>
<evidence type="ECO:0000313" key="2">
    <source>
        <dbReference type="Proteomes" id="UP001159363"/>
    </source>
</evidence>
<reference evidence="1 2" key="1">
    <citation type="submission" date="2023-02" db="EMBL/GenBank/DDBJ databases">
        <title>LHISI_Scaffold_Assembly.</title>
        <authorList>
            <person name="Stuart O.P."/>
            <person name="Cleave R."/>
            <person name="Magrath M.J.L."/>
            <person name="Mikheyev A.S."/>
        </authorList>
    </citation>
    <scope>NUCLEOTIDE SEQUENCE [LARGE SCALE GENOMIC DNA]</scope>
    <source>
        <strain evidence="1">Daus_M_001</strain>
        <tissue evidence="1">Leg muscle</tissue>
    </source>
</reference>
<comment type="caution">
    <text evidence="1">The sequence shown here is derived from an EMBL/GenBank/DDBJ whole genome shotgun (WGS) entry which is preliminary data.</text>
</comment>
<accession>A0ABQ9HWT2</accession>
<dbReference type="EMBL" id="JARBHB010000003">
    <property type="protein sequence ID" value="KAJ8888278.1"/>
    <property type="molecule type" value="Genomic_DNA"/>
</dbReference>
<gene>
    <name evidence="1" type="ORF">PR048_007765</name>
</gene>
<protein>
    <submittedName>
        <fullName evidence="1">Uncharacterized protein</fullName>
    </submittedName>
</protein>
<proteinExistence type="predicted"/>
<evidence type="ECO:0000313" key="1">
    <source>
        <dbReference type="EMBL" id="KAJ8888278.1"/>
    </source>
</evidence>
<organism evidence="1 2">
    <name type="scientific">Dryococelus australis</name>
    <dbReference type="NCBI Taxonomy" id="614101"/>
    <lineage>
        <taxon>Eukaryota</taxon>
        <taxon>Metazoa</taxon>
        <taxon>Ecdysozoa</taxon>
        <taxon>Arthropoda</taxon>
        <taxon>Hexapoda</taxon>
        <taxon>Insecta</taxon>
        <taxon>Pterygota</taxon>
        <taxon>Neoptera</taxon>
        <taxon>Polyneoptera</taxon>
        <taxon>Phasmatodea</taxon>
        <taxon>Verophasmatodea</taxon>
        <taxon>Anareolatae</taxon>
        <taxon>Phasmatidae</taxon>
        <taxon>Eurycanthinae</taxon>
        <taxon>Dryococelus</taxon>
    </lineage>
</organism>
<keyword evidence="2" id="KW-1185">Reference proteome</keyword>